<dbReference type="AlphaFoldDB" id="E6XFB1"/>
<reference evidence="1 2" key="1">
    <citation type="journal article" date="2010" name="Stand. Genomic Sci.">
        <title>Complete genome sequence of Cellulophaga algicola type strain (IC166).</title>
        <authorList>
            <person name="Abt B."/>
            <person name="Lu M."/>
            <person name="Misra M."/>
            <person name="Han C."/>
            <person name="Nolan M."/>
            <person name="Lucas S."/>
            <person name="Hammon N."/>
            <person name="Deshpande S."/>
            <person name="Cheng J.F."/>
            <person name="Tapia R."/>
            <person name="Goodwin L."/>
            <person name="Pitluck S."/>
            <person name="Liolios K."/>
            <person name="Pagani I."/>
            <person name="Ivanova N."/>
            <person name="Mavromatis K."/>
            <person name="Ovchinikova G."/>
            <person name="Pati A."/>
            <person name="Chen A."/>
            <person name="Palaniappan K."/>
            <person name="Land M."/>
            <person name="Hauser L."/>
            <person name="Chang Y.J."/>
            <person name="Jeffries C.D."/>
            <person name="Detter J.C."/>
            <person name="Brambilla E."/>
            <person name="Rohde M."/>
            <person name="Tindall B.J."/>
            <person name="Goker M."/>
            <person name="Woyke T."/>
            <person name="Bristow J."/>
            <person name="Eisen J.A."/>
            <person name="Markowitz V."/>
            <person name="Hugenholtz P."/>
            <person name="Kyrpides N.C."/>
            <person name="Klenk H.P."/>
            <person name="Lapidus A."/>
        </authorList>
    </citation>
    <scope>NUCLEOTIDE SEQUENCE [LARGE SCALE GENOMIC DNA]</scope>
    <source>
        <strain evidence="2">DSM 14237 / IC166 / ACAM 630</strain>
    </source>
</reference>
<name>E6XFB1_CELAD</name>
<keyword evidence="2" id="KW-1185">Reference proteome</keyword>
<dbReference type="KEGG" id="cao:Celal_3072"/>
<dbReference type="Proteomes" id="UP000008634">
    <property type="component" value="Chromosome"/>
</dbReference>
<proteinExistence type="predicted"/>
<protein>
    <submittedName>
        <fullName evidence="1">Uncharacterized protein</fullName>
    </submittedName>
</protein>
<gene>
    <name evidence="1" type="ordered locus">Celal_3072</name>
</gene>
<evidence type="ECO:0000313" key="1">
    <source>
        <dbReference type="EMBL" id="ADV50347.1"/>
    </source>
</evidence>
<dbReference type="HOGENOM" id="CLU_3381175_0_0_10"/>
<accession>E6XFB1</accession>
<sequence>MKNLITIFVIINTLLSRKENIKQHANNEELEIE</sequence>
<dbReference type="STRING" id="688270.Celal_3072"/>
<evidence type="ECO:0000313" key="2">
    <source>
        <dbReference type="Proteomes" id="UP000008634"/>
    </source>
</evidence>
<dbReference type="EMBL" id="CP002453">
    <property type="protein sequence ID" value="ADV50347.1"/>
    <property type="molecule type" value="Genomic_DNA"/>
</dbReference>
<organism evidence="1 2">
    <name type="scientific">Cellulophaga algicola (strain DSM 14237 / IC166 / ACAM 630)</name>
    <dbReference type="NCBI Taxonomy" id="688270"/>
    <lineage>
        <taxon>Bacteria</taxon>
        <taxon>Pseudomonadati</taxon>
        <taxon>Bacteroidota</taxon>
        <taxon>Flavobacteriia</taxon>
        <taxon>Flavobacteriales</taxon>
        <taxon>Flavobacteriaceae</taxon>
        <taxon>Cellulophaga</taxon>
    </lineage>
</organism>